<accession>A0AAW7ZGY4</accession>
<protein>
    <recommendedName>
        <fullName evidence="15 16">Type III pantothenate kinase</fullName>
        <ecNumber evidence="6 16">2.7.1.33</ecNumber>
    </recommendedName>
    <alternativeName>
        <fullName evidence="16">PanK-III</fullName>
    </alternativeName>
    <alternativeName>
        <fullName evidence="16">Pantothenic acid kinase</fullName>
    </alternativeName>
</protein>
<feature type="active site" description="Proton acceptor" evidence="16">
    <location>
        <position position="109"/>
    </location>
</feature>
<gene>
    <name evidence="16" type="primary">coaX</name>
    <name evidence="17" type="ORF">P6N53_17245</name>
</gene>
<organism evidence="17 18">
    <name type="scientific">Desulforamulus aquiferis</name>
    <dbReference type="NCBI Taxonomy" id="1397668"/>
    <lineage>
        <taxon>Bacteria</taxon>
        <taxon>Bacillati</taxon>
        <taxon>Bacillota</taxon>
        <taxon>Clostridia</taxon>
        <taxon>Eubacteriales</taxon>
        <taxon>Peptococcaceae</taxon>
        <taxon>Desulforamulus</taxon>
    </lineage>
</organism>
<evidence type="ECO:0000256" key="14">
    <source>
        <dbReference type="ARBA" id="ARBA00038036"/>
    </source>
</evidence>
<dbReference type="RefSeq" id="WP_304545362.1">
    <property type="nucleotide sequence ID" value="NZ_JARPTC010000029.1"/>
</dbReference>
<dbReference type="InterPro" id="IPR004619">
    <property type="entry name" value="Type_III_PanK"/>
</dbReference>
<keyword evidence="8 16" id="KW-0808">Transferase</keyword>
<dbReference type="Proteomes" id="UP001172911">
    <property type="component" value="Unassembled WGS sequence"/>
</dbReference>
<name>A0AAW7ZGY4_9FIRM</name>
<evidence type="ECO:0000256" key="9">
    <source>
        <dbReference type="ARBA" id="ARBA00022741"/>
    </source>
</evidence>
<feature type="binding site" evidence="16">
    <location>
        <begin position="6"/>
        <end position="13"/>
    </location>
    <ligand>
        <name>ATP</name>
        <dbReference type="ChEBI" id="CHEBI:30616"/>
    </ligand>
</feature>
<evidence type="ECO:0000313" key="18">
    <source>
        <dbReference type="Proteomes" id="UP001172911"/>
    </source>
</evidence>
<dbReference type="HAMAP" id="MF_01274">
    <property type="entry name" value="Pantothen_kinase_3"/>
    <property type="match status" value="1"/>
</dbReference>
<evidence type="ECO:0000256" key="8">
    <source>
        <dbReference type="ARBA" id="ARBA00022679"/>
    </source>
</evidence>
<dbReference type="EC" id="2.7.1.33" evidence="6 16"/>
<dbReference type="AlphaFoldDB" id="A0AAW7ZGY4"/>
<reference evidence="17" key="2">
    <citation type="submission" date="2023-03" db="EMBL/GenBank/DDBJ databases">
        <authorList>
            <person name="Zhang Z."/>
        </authorList>
    </citation>
    <scope>NUCLEOTIDE SEQUENCE</scope>
    <source>
        <strain evidence="17">DSA</strain>
    </source>
</reference>
<comment type="similarity">
    <text evidence="14 16">Belongs to the type III pantothenate kinase family.</text>
</comment>
<evidence type="ECO:0000256" key="10">
    <source>
        <dbReference type="ARBA" id="ARBA00022777"/>
    </source>
</evidence>
<evidence type="ECO:0000256" key="13">
    <source>
        <dbReference type="ARBA" id="ARBA00022993"/>
    </source>
</evidence>
<dbReference type="Pfam" id="PF03309">
    <property type="entry name" value="Pan_kinase"/>
    <property type="match status" value="1"/>
</dbReference>
<keyword evidence="13 16" id="KW-0173">Coenzyme A biosynthesis</keyword>
<dbReference type="Gene3D" id="3.30.420.40">
    <property type="match status" value="2"/>
</dbReference>
<dbReference type="PANTHER" id="PTHR34265">
    <property type="entry name" value="TYPE III PANTOTHENATE KINASE"/>
    <property type="match status" value="1"/>
</dbReference>
<keyword evidence="12 16" id="KW-0630">Potassium</keyword>
<comment type="caution">
    <text evidence="17">The sequence shown here is derived from an EMBL/GenBank/DDBJ whole genome shotgun (WGS) entry which is preliminary data.</text>
</comment>
<feature type="binding site" evidence="16">
    <location>
        <begin position="107"/>
        <end position="110"/>
    </location>
    <ligand>
        <name>substrate</name>
    </ligand>
</feature>
<dbReference type="GO" id="GO:0046872">
    <property type="term" value="F:metal ion binding"/>
    <property type="evidence" value="ECO:0007669"/>
    <property type="project" value="UniProtKB-KW"/>
</dbReference>
<dbReference type="GO" id="GO:0005524">
    <property type="term" value="F:ATP binding"/>
    <property type="evidence" value="ECO:0007669"/>
    <property type="project" value="UniProtKB-UniRule"/>
</dbReference>
<evidence type="ECO:0000256" key="4">
    <source>
        <dbReference type="ARBA" id="ARBA00005225"/>
    </source>
</evidence>
<comment type="function">
    <text evidence="16">Catalyzes the phosphorylation of pantothenate (Pan), the first step in CoA biosynthesis.</text>
</comment>
<comment type="cofactor">
    <cofactor evidence="2">
        <name>K(+)</name>
        <dbReference type="ChEBI" id="CHEBI:29103"/>
    </cofactor>
</comment>
<dbReference type="NCBIfam" id="NF009847">
    <property type="entry name" value="PRK13318.1-5"/>
    <property type="match status" value="1"/>
</dbReference>
<dbReference type="GO" id="GO:0005737">
    <property type="term" value="C:cytoplasm"/>
    <property type="evidence" value="ECO:0007669"/>
    <property type="project" value="UniProtKB-SubCell"/>
</dbReference>
<evidence type="ECO:0000313" key="17">
    <source>
        <dbReference type="EMBL" id="MDO7788957.1"/>
    </source>
</evidence>
<evidence type="ECO:0000256" key="7">
    <source>
        <dbReference type="ARBA" id="ARBA00022490"/>
    </source>
</evidence>
<dbReference type="NCBIfam" id="NF009855">
    <property type="entry name" value="PRK13321.1"/>
    <property type="match status" value="1"/>
</dbReference>
<comment type="pathway">
    <text evidence="4 16">Cofactor biosynthesis; coenzyme A biosynthesis; CoA from (R)-pantothenate: step 1/5.</text>
</comment>
<evidence type="ECO:0000256" key="6">
    <source>
        <dbReference type="ARBA" id="ARBA00012102"/>
    </source>
</evidence>
<keyword evidence="18" id="KW-1185">Reference proteome</keyword>
<dbReference type="SUPFAM" id="SSF53067">
    <property type="entry name" value="Actin-like ATPase domain"/>
    <property type="match status" value="2"/>
</dbReference>
<dbReference type="PANTHER" id="PTHR34265:SF1">
    <property type="entry name" value="TYPE III PANTOTHENATE KINASE"/>
    <property type="match status" value="1"/>
</dbReference>
<dbReference type="NCBIfam" id="NF009848">
    <property type="entry name" value="PRK13318.1-6"/>
    <property type="match status" value="1"/>
</dbReference>
<sequence>MILVIDIGNTNIVLGVFDEKTLVANWRISTDRNRTADEYGVLLKELFSLSGISMKSVEAVVIASVVPPVNVLLESMAKKYFNLQPMIIGPGIKTGISIKTENPREVGADRIVNAVAAYTLYGGPLVIVDFGTATTFCCVTGKGEYMGGAIAPGIGISTEALFARAAKLPRVELTRPLSVIGKNTITAMQSGIVFGFAGQVEFLVKRMKQEMGAADAQVIATGGLAEVIAQQTAVIDKINPFLTLVGLRIIFERNQIQTSTGGAHTCR</sequence>
<dbReference type="GO" id="GO:0015937">
    <property type="term" value="P:coenzyme A biosynthetic process"/>
    <property type="evidence" value="ECO:0007669"/>
    <property type="project" value="UniProtKB-UniRule"/>
</dbReference>
<comment type="caution">
    <text evidence="16">Lacks conserved residue(s) required for the propagation of feature annotation.</text>
</comment>
<evidence type="ECO:0000256" key="11">
    <source>
        <dbReference type="ARBA" id="ARBA00022840"/>
    </source>
</evidence>
<comment type="subcellular location">
    <subcellularLocation>
        <location evidence="3 16">Cytoplasm</location>
    </subcellularLocation>
</comment>
<keyword evidence="16" id="KW-0479">Metal-binding</keyword>
<dbReference type="CDD" id="cd24015">
    <property type="entry name" value="ASKHA_NBD_PanK-III"/>
    <property type="match status" value="1"/>
</dbReference>
<dbReference type="GO" id="GO:0004594">
    <property type="term" value="F:pantothenate kinase activity"/>
    <property type="evidence" value="ECO:0007669"/>
    <property type="project" value="UniProtKB-UniRule"/>
</dbReference>
<comment type="cofactor">
    <cofactor evidence="16">
        <name>NH4(+)</name>
        <dbReference type="ChEBI" id="CHEBI:28938"/>
    </cofactor>
    <cofactor evidence="16">
        <name>K(+)</name>
        <dbReference type="ChEBI" id="CHEBI:29103"/>
    </cofactor>
    <text evidence="16">A monovalent cation. Ammonium or potassium.</text>
</comment>
<evidence type="ECO:0000256" key="12">
    <source>
        <dbReference type="ARBA" id="ARBA00022958"/>
    </source>
</evidence>
<evidence type="ECO:0000256" key="5">
    <source>
        <dbReference type="ARBA" id="ARBA00011738"/>
    </source>
</evidence>
<feature type="binding site" evidence="16">
    <location>
        <position position="129"/>
    </location>
    <ligand>
        <name>K(+)</name>
        <dbReference type="ChEBI" id="CHEBI:29103"/>
    </ligand>
</feature>
<dbReference type="InterPro" id="IPR043129">
    <property type="entry name" value="ATPase_NBD"/>
</dbReference>
<comment type="catalytic activity">
    <reaction evidence="1 16">
        <text>(R)-pantothenate + ATP = (R)-4'-phosphopantothenate + ADP + H(+)</text>
        <dbReference type="Rhea" id="RHEA:16373"/>
        <dbReference type="ChEBI" id="CHEBI:10986"/>
        <dbReference type="ChEBI" id="CHEBI:15378"/>
        <dbReference type="ChEBI" id="CHEBI:29032"/>
        <dbReference type="ChEBI" id="CHEBI:30616"/>
        <dbReference type="ChEBI" id="CHEBI:456216"/>
        <dbReference type="EC" id="2.7.1.33"/>
    </reaction>
</comment>
<keyword evidence="11 16" id="KW-0067">ATP-binding</keyword>
<reference evidence="17" key="1">
    <citation type="journal article" date="2023" name="J. Hazard. Mater.">
        <title>Anaerobic biodegradation of pyrene and benzo[a]pyrene by a new sulfate-reducing Desulforamulus aquiferis strain DSA.</title>
        <authorList>
            <person name="Zhang Z."/>
            <person name="Sun J."/>
            <person name="Gong X."/>
            <person name="Wang C."/>
            <person name="Wang H."/>
        </authorList>
    </citation>
    <scope>NUCLEOTIDE SEQUENCE</scope>
    <source>
        <strain evidence="17">DSA</strain>
    </source>
</reference>
<evidence type="ECO:0000256" key="16">
    <source>
        <dbReference type="HAMAP-Rule" id="MF_01274"/>
    </source>
</evidence>
<evidence type="ECO:0000256" key="3">
    <source>
        <dbReference type="ARBA" id="ARBA00004496"/>
    </source>
</evidence>
<feature type="binding site" evidence="16">
    <location>
        <position position="184"/>
    </location>
    <ligand>
        <name>substrate</name>
    </ligand>
</feature>
<proteinExistence type="inferred from homology"/>
<evidence type="ECO:0000256" key="15">
    <source>
        <dbReference type="ARBA" id="ARBA00040883"/>
    </source>
</evidence>
<comment type="subunit">
    <text evidence="5 16">Homodimer.</text>
</comment>
<feature type="binding site" evidence="16">
    <location>
        <position position="132"/>
    </location>
    <ligand>
        <name>ATP</name>
        <dbReference type="ChEBI" id="CHEBI:30616"/>
    </ligand>
</feature>
<evidence type="ECO:0000256" key="1">
    <source>
        <dbReference type="ARBA" id="ARBA00001206"/>
    </source>
</evidence>
<dbReference type="NCBIfam" id="TIGR00671">
    <property type="entry name" value="baf"/>
    <property type="match status" value="1"/>
</dbReference>
<dbReference type="EMBL" id="JARPTC010000029">
    <property type="protein sequence ID" value="MDO7788957.1"/>
    <property type="molecule type" value="Genomic_DNA"/>
</dbReference>
<keyword evidence="10 16" id="KW-0418">Kinase</keyword>
<evidence type="ECO:0000256" key="2">
    <source>
        <dbReference type="ARBA" id="ARBA00001958"/>
    </source>
</evidence>
<keyword evidence="9 16" id="KW-0547">Nucleotide-binding</keyword>
<keyword evidence="7 16" id="KW-0963">Cytoplasm</keyword>